<reference evidence="2 3" key="1">
    <citation type="submission" date="2023-10" db="EMBL/GenBank/DDBJ databases">
        <title>Development of a sustainable strategy for remediation of hydrocarbon-contaminated territories based on the waste exchange concept.</title>
        <authorList>
            <person name="Krivoruchko A."/>
        </authorList>
    </citation>
    <scope>NUCLEOTIDE SEQUENCE [LARGE SCALE GENOMIC DNA]</scope>
    <source>
        <strain evidence="2 3">IEGM 1323</strain>
    </source>
</reference>
<name>A0ABU4B724_9NOCA</name>
<evidence type="ECO:0000256" key="1">
    <source>
        <dbReference type="SAM" id="Phobius"/>
    </source>
</evidence>
<keyword evidence="1" id="KW-0812">Transmembrane</keyword>
<gene>
    <name evidence="2" type="ORF">R3P96_01450</name>
</gene>
<accession>A0ABU4B724</accession>
<evidence type="ECO:0000313" key="2">
    <source>
        <dbReference type="EMBL" id="MDV6259994.1"/>
    </source>
</evidence>
<sequence>MSNQRTFREYVMTGPMSKKSGATRSDYINALALVPAALVGFLLAQLVVSFGSISLDIAVGCLGGAITGILYLYLAYRVDCKRT</sequence>
<comment type="caution">
    <text evidence="2">The sequence shown here is derived from an EMBL/GenBank/DDBJ whole genome shotgun (WGS) entry which is preliminary data.</text>
</comment>
<feature type="transmembrane region" description="Helical" evidence="1">
    <location>
        <begin position="27"/>
        <end position="51"/>
    </location>
</feature>
<dbReference type="EMBL" id="JAWLJX010000001">
    <property type="protein sequence ID" value="MDV6259994.1"/>
    <property type="molecule type" value="Genomic_DNA"/>
</dbReference>
<feature type="transmembrane region" description="Helical" evidence="1">
    <location>
        <begin position="57"/>
        <end position="76"/>
    </location>
</feature>
<keyword evidence="1" id="KW-0472">Membrane</keyword>
<dbReference type="RefSeq" id="WP_317562877.1">
    <property type="nucleotide sequence ID" value="NZ_JAWLJX010000001.1"/>
</dbReference>
<protein>
    <submittedName>
        <fullName evidence="2">Uncharacterized protein</fullName>
    </submittedName>
</protein>
<keyword evidence="3" id="KW-1185">Reference proteome</keyword>
<keyword evidence="1" id="KW-1133">Transmembrane helix</keyword>
<proteinExistence type="predicted"/>
<dbReference type="Proteomes" id="UP001185755">
    <property type="component" value="Unassembled WGS sequence"/>
</dbReference>
<evidence type="ECO:0000313" key="3">
    <source>
        <dbReference type="Proteomes" id="UP001185755"/>
    </source>
</evidence>
<organism evidence="2 3">
    <name type="scientific">Rhodococcoides yunnanense</name>
    <dbReference type="NCBI Taxonomy" id="278209"/>
    <lineage>
        <taxon>Bacteria</taxon>
        <taxon>Bacillati</taxon>
        <taxon>Actinomycetota</taxon>
        <taxon>Actinomycetes</taxon>
        <taxon>Mycobacteriales</taxon>
        <taxon>Nocardiaceae</taxon>
        <taxon>Rhodococcoides</taxon>
    </lineage>
</organism>